<evidence type="ECO:0000256" key="6">
    <source>
        <dbReference type="ARBA" id="ARBA00030554"/>
    </source>
</evidence>
<dbReference type="NCBIfam" id="NF003263">
    <property type="entry name" value="PRK04235.1-1"/>
    <property type="match status" value="1"/>
</dbReference>
<dbReference type="PANTHER" id="PTHR48418">
    <property type="entry name" value="TRNA WYBUTOSINE-SYNTHESIZING PROTEIN 3"/>
    <property type="match status" value="1"/>
</dbReference>
<evidence type="ECO:0000313" key="9">
    <source>
        <dbReference type="EMBL" id="AWR97564.1"/>
    </source>
</evidence>
<name>A0A2U9INM5_9CREN</name>
<keyword evidence="3 7" id="KW-0808">Transferase</keyword>
<evidence type="ECO:0000256" key="1">
    <source>
        <dbReference type="ARBA" id="ARBA00008569"/>
    </source>
</evidence>
<dbReference type="GO" id="GO:0030488">
    <property type="term" value="P:tRNA methylation"/>
    <property type="evidence" value="ECO:0007669"/>
    <property type="project" value="InterPro"/>
</dbReference>
<organism evidence="9 10">
    <name type="scientific">Acidianus sulfidivorans JP7</name>
    <dbReference type="NCBI Taxonomy" id="619593"/>
    <lineage>
        <taxon>Archaea</taxon>
        <taxon>Thermoproteota</taxon>
        <taxon>Thermoprotei</taxon>
        <taxon>Sulfolobales</taxon>
        <taxon>Sulfolobaceae</taxon>
        <taxon>Acidianus</taxon>
    </lineage>
</organism>
<evidence type="ECO:0000259" key="8">
    <source>
        <dbReference type="Pfam" id="PF02676"/>
    </source>
</evidence>
<dbReference type="HAMAP" id="MF_00266">
    <property type="entry name" value="TYW3_archaea"/>
    <property type="match status" value="1"/>
</dbReference>
<dbReference type="PANTHER" id="PTHR48418:SF1">
    <property type="entry name" value="TRNA WYBUTOSINE-SYNTHESIZING PROTEIN 3"/>
    <property type="match status" value="1"/>
</dbReference>
<keyword evidence="10" id="KW-1185">Reference proteome</keyword>
<dbReference type="Proteomes" id="UP000248410">
    <property type="component" value="Chromosome"/>
</dbReference>
<reference evidence="9 10" key="1">
    <citation type="submission" date="2018-05" db="EMBL/GenBank/DDBJ databases">
        <title>Complete Genome Sequences of Extremely Thermoacidophilic, Metal-Mobilizing Type-Strain Members of the Archaeal Family Sulfolobaceae: Acidianus brierleyi DSM-1651T, Acidianus sulfidivorans DSM-18786T, Metallosphaera hakonensis DSM-7519T, and Metallosphaera prunae DSM-10039T.</title>
        <authorList>
            <person name="Counts J.A."/>
            <person name="Kelly R.M."/>
        </authorList>
    </citation>
    <scope>NUCLEOTIDE SEQUENCE [LARGE SCALE GENOMIC DNA]</scope>
    <source>
        <strain evidence="9 10">JP7</strain>
    </source>
</reference>
<keyword evidence="4 7" id="KW-0949">S-adenosyl-L-methionine</keyword>
<evidence type="ECO:0000256" key="7">
    <source>
        <dbReference type="HAMAP-Rule" id="MF_00266"/>
    </source>
</evidence>
<dbReference type="InterPro" id="IPR022908">
    <property type="entry name" value="Taw3"/>
</dbReference>
<dbReference type="EC" id="2.1.1.282" evidence="7"/>
<dbReference type="EMBL" id="CP029288">
    <property type="protein sequence ID" value="AWR97564.1"/>
    <property type="molecule type" value="Genomic_DNA"/>
</dbReference>
<dbReference type="KEGG" id="asul:DFR86_08370"/>
<dbReference type="GeneID" id="36837977"/>
<evidence type="ECO:0000256" key="2">
    <source>
        <dbReference type="ARBA" id="ARBA00022603"/>
    </source>
</evidence>
<sequence>MISWEEWKQRAYERMLRDQEIGYLDPDIFDVLMAFFNREKSFTYSSCSGRITIIDSSLPWIRNNSTIIFKNHLGIKESDIIDILQKSQVNRLWLISQGPILHVYTKDFDEAWKIIRIARQAGFKHSGILTVNEKGILVELRTGVKFVHLLRESVTQNISDEEIKILTKIANEVLMKGKEKLNLLKDLVSSDGNNSMQLRENSKGKIKVNNEV</sequence>
<dbReference type="Pfam" id="PF02676">
    <property type="entry name" value="TYW3"/>
    <property type="match status" value="1"/>
</dbReference>
<evidence type="ECO:0000313" key="10">
    <source>
        <dbReference type="Proteomes" id="UP000248410"/>
    </source>
</evidence>
<gene>
    <name evidence="7" type="primary">taw3</name>
    <name evidence="9" type="ORF">DFR86_08370</name>
</gene>
<protein>
    <recommendedName>
        <fullName evidence="6 7">tRNA(Phe) 7-((3-amino-3-carboxypropyl)-4-demethylwyosine(37)-N(4))-methyltransferase</fullName>
        <ecNumber evidence="7">2.1.1.282</ecNumber>
    </recommendedName>
    <alternativeName>
        <fullName evidence="7">tRNA wyosine derivatives biosynthesis protein Taw3</fullName>
    </alternativeName>
</protein>
<dbReference type="InterPro" id="IPR036602">
    <property type="entry name" value="tRNA_yW-synthesising-like_sf"/>
</dbReference>
<dbReference type="GO" id="GO:0008175">
    <property type="term" value="F:tRNA methyltransferase activity"/>
    <property type="evidence" value="ECO:0007669"/>
    <property type="project" value="InterPro"/>
</dbReference>
<dbReference type="RefSeq" id="WP_110380454.1">
    <property type="nucleotide sequence ID" value="NZ_CP029288.2"/>
</dbReference>
<dbReference type="Gene3D" id="3.30.1960.10">
    <property type="entry name" value="tRNA wybutosine-synthesizing-like"/>
    <property type="match status" value="1"/>
</dbReference>
<comment type="function">
    <text evidence="7">S-adenosyl-L-methionine-dependent methyltransferase that acts as a component of the wyosine derivatives biosynthesis pathway. Probably methylates N-4 position of wybutosine-86 to produce wybutosine-72.</text>
</comment>
<dbReference type="OrthoDB" id="19299at2157"/>
<dbReference type="GO" id="GO:0031591">
    <property type="term" value="P:wybutosine biosynthetic process"/>
    <property type="evidence" value="ECO:0007669"/>
    <property type="project" value="InterPro"/>
</dbReference>
<dbReference type="AlphaFoldDB" id="A0A2U9INM5"/>
<dbReference type="InterPro" id="IPR003827">
    <property type="entry name" value="tRNA_yW-synthesising"/>
</dbReference>
<evidence type="ECO:0000256" key="3">
    <source>
        <dbReference type="ARBA" id="ARBA00022679"/>
    </source>
</evidence>
<keyword evidence="2 7" id="KW-0489">Methyltransferase</keyword>
<feature type="domain" description="tRNA wybutosine-synthesizing protein" evidence="8">
    <location>
        <begin position="7"/>
        <end position="187"/>
    </location>
</feature>
<accession>A0A2U9INM5</accession>
<dbReference type="SUPFAM" id="SSF111278">
    <property type="entry name" value="SSo0622-like"/>
    <property type="match status" value="1"/>
</dbReference>
<evidence type="ECO:0000256" key="4">
    <source>
        <dbReference type="ARBA" id="ARBA00022691"/>
    </source>
</evidence>
<keyword evidence="5 7" id="KW-0819">tRNA processing</keyword>
<proteinExistence type="inferred from homology"/>
<comment type="catalytic activity">
    <reaction evidence="7">
        <text>4-demethyl-7-[(3S)-3-amino-3-carboxypropyl]wyosine(37) in tRNA(Phe) + S-adenosyl-L-methionine = 7-[(3S)-3-amino-3-carboxypropyl]wyosine(37) in tRNA(Phe) + S-adenosyl-L-homocysteine + H(+)</text>
        <dbReference type="Rhea" id="RHEA:36635"/>
        <dbReference type="Rhea" id="RHEA-COMP:10378"/>
        <dbReference type="Rhea" id="RHEA-COMP:10379"/>
        <dbReference type="ChEBI" id="CHEBI:15378"/>
        <dbReference type="ChEBI" id="CHEBI:57856"/>
        <dbReference type="ChEBI" id="CHEBI:59789"/>
        <dbReference type="ChEBI" id="CHEBI:73543"/>
        <dbReference type="ChEBI" id="CHEBI:73550"/>
        <dbReference type="EC" id="2.1.1.282"/>
    </reaction>
</comment>
<evidence type="ECO:0000256" key="5">
    <source>
        <dbReference type="ARBA" id="ARBA00022694"/>
    </source>
</evidence>
<comment type="similarity">
    <text evidence="1 7">Belongs to the TYW3 family.</text>
</comment>